<accession>A0A1D8S5G8</accession>
<keyword evidence="5" id="KW-1185">Reference proteome</keyword>
<organism evidence="2 4">
    <name type="scientific">Halodesulfurarchaeum formicicum</name>
    <dbReference type="NCBI Taxonomy" id="1873524"/>
    <lineage>
        <taxon>Archaea</taxon>
        <taxon>Methanobacteriati</taxon>
        <taxon>Methanobacteriota</taxon>
        <taxon>Stenosarchaea group</taxon>
        <taxon>Halobacteria</taxon>
        <taxon>Halobacteriales</taxon>
        <taxon>Halobacteriaceae</taxon>
        <taxon>Halodesulfurarchaeum</taxon>
    </lineage>
</organism>
<dbReference type="AlphaFoldDB" id="A0A1D8S5G8"/>
<protein>
    <recommendedName>
        <fullName evidence="1">Mut7-C RNAse domain-containing protein</fullName>
    </recommendedName>
</protein>
<reference evidence="3" key="3">
    <citation type="journal article" date="2017" name="ISME J.">
        <title>Discovery of anaerobic lithoheterotrophic haloarchaea, ubiquitous in hypersaline habitats.</title>
        <authorList>
            <person name="Sorokin D.Y."/>
            <person name="Messina E."/>
            <person name="Smedile F."/>
            <person name="Roman P."/>
            <person name="Damste J.S.S."/>
            <person name="Ciordia S."/>
            <person name="Mena M.C."/>
            <person name="Ferrer M."/>
            <person name="Golyshin P.N."/>
            <person name="Kublanov I.V."/>
            <person name="Samarov N.I."/>
            <person name="Toshchakov S.V."/>
            <person name="La Cono V."/>
            <person name="Yakimov M.M."/>
        </authorList>
    </citation>
    <scope>NUCLEOTIDE SEQUENCE</scope>
    <source>
        <strain evidence="3">HSR6</strain>
    </source>
</reference>
<gene>
    <name evidence="3" type="ORF">HSR6_1481</name>
    <name evidence="2" type="ORF">HTSR_1409</name>
</gene>
<dbReference type="KEGG" id="hhsr:HSR6_1481"/>
<dbReference type="STRING" id="1873524.HSR6_1481"/>
<evidence type="ECO:0000313" key="5">
    <source>
        <dbReference type="Proteomes" id="UP000186165"/>
    </source>
</evidence>
<reference evidence="5" key="2">
    <citation type="submission" date="2016-08" db="EMBL/GenBank/DDBJ databases">
        <title>Discovery of first anaerobic lithoheterotrophic haloarchae widely represented in hypersaline habitats.</title>
        <authorList>
            <person name="Sorokin D.Y."/>
            <person name="Kublanov I.V."/>
            <person name="Roman P."/>
            <person name="Sinninghe Damste J.S."/>
            <person name="Golyshin P.N."/>
            <person name="Rojo D."/>
            <person name="Ciordia S."/>
            <person name="Mena Md.C."/>
            <person name="Ferrer M."/>
            <person name="Smedile F."/>
            <person name="Messina E."/>
            <person name="La Cono V."/>
            <person name="Yakimov M.M."/>
        </authorList>
    </citation>
    <scope>NUCLEOTIDE SEQUENCE [LARGE SCALE GENOMIC DNA]</scope>
    <source>
        <strain evidence="5">HSR6</strain>
    </source>
</reference>
<dbReference type="OrthoDB" id="1266at2157"/>
<dbReference type="PANTHER" id="PTHR39081">
    <property type="entry name" value="MUT7-C DOMAIN-CONTAINING PROTEIN"/>
    <property type="match status" value="1"/>
</dbReference>
<name>A0A1D8S5G8_9EURY</name>
<dbReference type="InterPro" id="IPR002782">
    <property type="entry name" value="Mut7-C_RNAse_dom"/>
</dbReference>
<evidence type="ECO:0000313" key="3">
    <source>
        <dbReference type="EMBL" id="APE95924.1"/>
    </source>
</evidence>
<feature type="domain" description="Mut7-C RNAse" evidence="1">
    <location>
        <begin position="7"/>
        <end position="146"/>
    </location>
</feature>
<accession>A0A1J1ACP6</accession>
<reference evidence="2 4" key="1">
    <citation type="submission" date="2016-06" db="EMBL/GenBank/DDBJ databases">
        <title>Discovery of anaerobic lithoheterotrophic haloarchaeon capable of sulfur respiration by hydrogen and formate.</title>
        <authorList>
            <person name="Sorokin D.Y."/>
            <person name="Kublanov I.V."/>
            <person name="Roman P."/>
            <person name="Sinninghe Damste J.S."/>
            <person name="Golyshin P.N."/>
            <person name="Rojo D."/>
            <person name="Ciordia S."/>
            <person name="Mena Md.C."/>
            <person name="Ferrer M."/>
            <person name="Smedile F."/>
            <person name="Messina E."/>
            <person name="La Cono V."/>
            <person name="Yakimov M.M."/>
        </authorList>
    </citation>
    <scope>NUCLEOTIDE SEQUENCE [LARGE SCALE GENOMIC DNA]</scope>
    <source>
        <strain evidence="2 4">HTSR1</strain>
    </source>
</reference>
<dbReference type="Proteomes" id="UP000185608">
    <property type="component" value="Chromosome"/>
</dbReference>
<evidence type="ECO:0000313" key="2">
    <source>
        <dbReference type="EMBL" id="AOW80585.1"/>
    </source>
</evidence>
<dbReference type="Pfam" id="PF01927">
    <property type="entry name" value="Mut7-C"/>
    <property type="match status" value="1"/>
</dbReference>
<dbReference type="KEGG" id="halh:HTSR_1409"/>
<evidence type="ECO:0000259" key="1">
    <source>
        <dbReference type="Pfam" id="PF01927"/>
    </source>
</evidence>
<dbReference type="Proteomes" id="UP000186165">
    <property type="component" value="Chromosome"/>
</dbReference>
<dbReference type="EMBL" id="CP016804">
    <property type="protein sequence ID" value="APE95924.1"/>
    <property type="molecule type" value="Genomic_DNA"/>
</dbReference>
<proteinExistence type="predicted"/>
<evidence type="ECO:0000313" key="4">
    <source>
        <dbReference type="Proteomes" id="UP000185608"/>
    </source>
</evidence>
<dbReference type="RefSeq" id="WP_070365267.1">
    <property type="nucleotide sequence ID" value="NZ_CP016070.1"/>
</dbReference>
<dbReference type="EMBL" id="CP016070">
    <property type="protein sequence ID" value="AOW80585.1"/>
    <property type="molecule type" value="Genomic_DNA"/>
</dbReference>
<dbReference type="GeneID" id="30418009"/>
<dbReference type="PANTHER" id="PTHR39081:SF1">
    <property type="entry name" value="MUT7-C RNASE DOMAIN-CONTAINING PROTEIN"/>
    <property type="match status" value="1"/>
</dbReference>
<sequence length="150" mass="16676">MARPADTRLLLDVMLGGLVSILRMVGYDTAYALDRGIEADEAILAWAEREDRLLLTRDVEVAERAADSLLLKELDPQDQLAELADAGFGLELTEPTRCSRCNGPLARVESGPGPEAGPDPTDERVWQCRDCGQFYWIGSHWEHLRAQLPD</sequence>